<proteinExistence type="predicted"/>
<comment type="caution">
    <text evidence="1">The sequence shown here is derived from an EMBL/GenBank/DDBJ whole genome shotgun (WGS) entry which is preliminary data.</text>
</comment>
<name>A0A8J2RDU9_9NEOP</name>
<keyword evidence="2" id="KW-1185">Reference proteome</keyword>
<dbReference type="OrthoDB" id="5317514at2759"/>
<dbReference type="EMBL" id="CAKASE010000083">
    <property type="protein sequence ID" value="CAG9585053.1"/>
    <property type="molecule type" value="Genomic_DNA"/>
</dbReference>
<organism evidence="1 2">
    <name type="scientific">Danaus chrysippus</name>
    <name type="common">African queen</name>
    <dbReference type="NCBI Taxonomy" id="151541"/>
    <lineage>
        <taxon>Eukaryota</taxon>
        <taxon>Metazoa</taxon>
        <taxon>Ecdysozoa</taxon>
        <taxon>Arthropoda</taxon>
        <taxon>Hexapoda</taxon>
        <taxon>Insecta</taxon>
        <taxon>Pterygota</taxon>
        <taxon>Neoptera</taxon>
        <taxon>Endopterygota</taxon>
        <taxon>Lepidoptera</taxon>
        <taxon>Glossata</taxon>
        <taxon>Ditrysia</taxon>
        <taxon>Papilionoidea</taxon>
        <taxon>Nymphalidae</taxon>
        <taxon>Danainae</taxon>
        <taxon>Danaini</taxon>
        <taxon>Danaina</taxon>
        <taxon>Danaus</taxon>
        <taxon>Anosia</taxon>
    </lineage>
</organism>
<dbReference type="Proteomes" id="UP000789524">
    <property type="component" value="Unassembled WGS sequence"/>
</dbReference>
<dbReference type="AlphaFoldDB" id="A0A8J2RDU9"/>
<protein>
    <submittedName>
        <fullName evidence="1">(African queen) hypothetical protein</fullName>
    </submittedName>
</protein>
<gene>
    <name evidence="1" type="ORF">DCHRY22_LOCUS15546</name>
</gene>
<accession>A0A8J2RDU9</accession>
<evidence type="ECO:0000313" key="2">
    <source>
        <dbReference type="Proteomes" id="UP000789524"/>
    </source>
</evidence>
<reference evidence="1" key="1">
    <citation type="submission" date="2021-09" db="EMBL/GenBank/DDBJ databases">
        <authorList>
            <person name="Martin H S."/>
        </authorList>
    </citation>
    <scope>NUCLEOTIDE SEQUENCE</scope>
</reference>
<sequence>MENGSCLFVNQFFLCRILVGAPEDEPYRVENVQRPGAVYRCQPSHRGYTSENTNNHLQMCSLIEFDKNRYNNMDTARRQIDPEVQPVVRGHSHQHGPKRTHCDNANIIKKCLDCIDAVSCQFTSHHSYVDGDEKRLVPLTLHFNSELY</sequence>
<evidence type="ECO:0000313" key="1">
    <source>
        <dbReference type="EMBL" id="CAG9585053.1"/>
    </source>
</evidence>